<gene>
    <name evidence="1" type="ORF">CP258_08580</name>
</gene>
<evidence type="ECO:0000313" key="1">
    <source>
        <dbReference type="EMBL" id="QGW56968.1"/>
    </source>
</evidence>
<protein>
    <submittedName>
        <fullName evidence="1">Uncharacterized protein</fullName>
    </submittedName>
</protein>
<organism evidence="1 2">
    <name type="scientific">Corynebacterium pseudotuberculosis 258</name>
    <dbReference type="NCBI Taxonomy" id="1168865"/>
    <lineage>
        <taxon>Bacteria</taxon>
        <taxon>Bacillati</taxon>
        <taxon>Actinomycetota</taxon>
        <taxon>Actinomycetes</taxon>
        <taxon>Mycobacteriales</taxon>
        <taxon>Corynebacteriaceae</taxon>
        <taxon>Corynebacterium</taxon>
    </lineage>
</organism>
<dbReference type="Proteomes" id="UP000006465">
    <property type="component" value="Chromosome"/>
</dbReference>
<dbReference type="EMBL" id="CP003540">
    <property type="protein sequence ID" value="QGW56968.1"/>
    <property type="molecule type" value="Genomic_DNA"/>
</dbReference>
<reference evidence="1 2" key="1">
    <citation type="journal article" date="2013" name="J. Biotechnol.">
        <title>Genome sequence of Corynebacterium pseudotuberculosis biovar equi strain 258 and prediction of antigenic targets to improve biotechnological vaccine production.</title>
        <authorList>
            <person name="Soares S.C."/>
            <person name="Trost E."/>
            <person name="Ramos R.T."/>
            <person name="Carneiro A.R."/>
            <person name="Santos A.R."/>
            <person name="Pinto A.C."/>
            <person name="Barbosa E."/>
            <person name="Aburjaile F."/>
            <person name="Ali A."/>
            <person name="Diniz C.A."/>
            <person name="Hassan S.S."/>
            <person name="Fiaux K."/>
            <person name="Guimaraes L.C."/>
            <person name="Bakhtiar S.M."/>
            <person name="Pereira U."/>
            <person name="Almeida S.S."/>
            <person name="Abreu V.A."/>
            <person name="Rocha F.S."/>
            <person name="Dorella F.A."/>
            <person name="Miyoshi A."/>
            <person name="Silva A."/>
            <person name="Azevedo V."/>
            <person name="Tauch A."/>
        </authorList>
    </citation>
    <scope>NUCLEOTIDE SEQUENCE [LARGE SCALE GENOMIC DNA]</scope>
    <source>
        <strain evidence="1 2">258</strain>
    </source>
</reference>
<name>A0AAX1FKU1_CORPS</name>
<sequence>MNQPIADEWKLWLDASNPDQADLEDSYIQLTKRFFDLIADTPSPLTLISSRS</sequence>
<accession>A0AAX1FKU1</accession>
<dbReference type="KEGG" id="coe:CP258_08580"/>
<dbReference type="AlphaFoldDB" id="A0AAX1FKU1"/>
<evidence type="ECO:0000313" key="2">
    <source>
        <dbReference type="Proteomes" id="UP000006465"/>
    </source>
</evidence>
<proteinExistence type="predicted"/>